<dbReference type="InterPro" id="IPR000408">
    <property type="entry name" value="Reg_chr_condens"/>
</dbReference>
<dbReference type="SUPFAM" id="SSF50985">
    <property type="entry name" value="RCC1/BLIP-II"/>
    <property type="match status" value="1"/>
</dbReference>
<gene>
    <name evidence="2" type="ORF">DB32_006535</name>
</gene>
<dbReference type="RefSeq" id="WP_053236435.1">
    <property type="nucleotide sequence ID" value="NZ_CP011125.1"/>
</dbReference>
<dbReference type="GO" id="GO:0005737">
    <property type="term" value="C:cytoplasm"/>
    <property type="evidence" value="ECO:0007669"/>
    <property type="project" value="TreeGrafter"/>
</dbReference>
<dbReference type="STRING" id="927083.DB32_006535"/>
<dbReference type="OrthoDB" id="9758365at2"/>
<dbReference type="PANTHER" id="PTHR45982">
    <property type="entry name" value="REGULATOR OF CHROMOSOME CONDENSATION"/>
    <property type="match status" value="1"/>
</dbReference>
<feature type="region of interest" description="Disordered" evidence="1">
    <location>
        <begin position="398"/>
        <end position="418"/>
    </location>
</feature>
<proteinExistence type="predicted"/>
<dbReference type="PROSITE" id="PS51257">
    <property type="entry name" value="PROKAR_LIPOPROTEIN"/>
    <property type="match status" value="1"/>
</dbReference>
<dbReference type="AlphaFoldDB" id="A0A0F6W7H2"/>
<evidence type="ECO:0000256" key="1">
    <source>
        <dbReference type="SAM" id="MobiDB-lite"/>
    </source>
</evidence>
<dbReference type="KEGG" id="samy:DB32_006535"/>
<organism evidence="2 3">
    <name type="scientific">Sandaracinus amylolyticus</name>
    <dbReference type="NCBI Taxonomy" id="927083"/>
    <lineage>
        <taxon>Bacteria</taxon>
        <taxon>Pseudomonadati</taxon>
        <taxon>Myxococcota</taxon>
        <taxon>Polyangia</taxon>
        <taxon>Polyangiales</taxon>
        <taxon>Sandaracinaceae</taxon>
        <taxon>Sandaracinus</taxon>
    </lineage>
</organism>
<dbReference type="Proteomes" id="UP000034883">
    <property type="component" value="Chromosome"/>
</dbReference>
<name>A0A0F6W7H2_9BACT</name>
<sequence>MLRNPTLLLLVFALGCTFELNGPTPRIDAGPDEITCEQAGDCVIGIVAAGQRHTCVAVDQDAVCFGENAHGQSRPEVRDAIAAMGRVDQRVDSWGGRPTLSAGMAQTCATYSGYPICWGREDVVGGAPSPRLVARGDGVWNGIESGTLHQCWTQDVFDDAGVPERHLRCSGAWDGLRFGVAAPEPVELEPPVSSHAWNGLVVVGGFRTCAGVFDFGDGSEEAWCWGGVPPEGPWEDGAWREAPHREPLGDRGISALGATHACVLVFDEVTRASSLECWGANEHGELGVPPGEEPRGARVRVPFALESPSHVCVGGEVRVDDGVVSYGAPHTCALDALGVVCWGANDRGQSGAPPSEGALAPRRVEGPTQVAAIACGGAHTCAATMTNELWCWGANEHGQLGSPPSEPRAPHRVTLRFR</sequence>
<dbReference type="PANTHER" id="PTHR45982:SF1">
    <property type="entry name" value="REGULATOR OF CHROMOSOME CONDENSATION"/>
    <property type="match status" value="1"/>
</dbReference>
<evidence type="ECO:0000313" key="3">
    <source>
        <dbReference type="Proteomes" id="UP000034883"/>
    </source>
</evidence>
<accession>A0A0F6W7H2</accession>
<dbReference type="EMBL" id="CP011125">
    <property type="protein sequence ID" value="AKF09386.1"/>
    <property type="molecule type" value="Genomic_DNA"/>
</dbReference>
<dbReference type="Pfam" id="PF13540">
    <property type="entry name" value="RCC1_2"/>
    <property type="match status" value="1"/>
</dbReference>
<dbReference type="InterPro" id="IPR009091">
    <property type="entry name" value="RCC1/BLIP-II"/>
</dbReference>
<reference evidence="2 3" key="1">
    <citation type="submission" date="2015-03" db="EMBL/GenBank/DDBJ databases">
        <title>Genome assembly of Sandaracinus amylolyticus DSM 53668.</title>
        <authorList>
            <person name="Sharma G."/>
            <person name="Subramanian S."/>
        </authorList>
    </citation>
    <scope>NUCLEOTIDE SEQUENCE [LARGE SCALE GENOMIC DNA]</scope>
    <source>
        <strain evidence="2 3">DSM 53668</strain>
    </source>
</reference>
<dbReference type="Gene3D" id="2.130.10.30">
    <property type="entry name" value="Regulator of chromosome condensation 1/beta-lactamase-inhibitor protein II"/>
    <property type="match status" value="2"/>
</dbReference>
<protein>
    <recommendedName>
        <fullName evidence="4">BNR repeat domain protein</fullName>
    </recommendedName>
</protein>
<dbReference type="PROSITE" id="PS50012">
    <property type="entry name" value="RCC1_3"/>
    <property type="match status" value="2"/>
</dbReference>
<dbReference type="GO" id="GO:0005085">
    <property type="term" value="F:guanyl-nucleotide exchange factor activity"/>
    <property type="evidence" value="ECO:0007669"/>
    <property type="project" value="TreeGrafter"/>
</dbReference>
<evidence type="ECO:0008006" key="4">
    <source>
        <dbReference type="Google" id="ProtNLM"/>
    </source>
</evidence>
<keyword evidence="3" id="KW-1185">Reference proteome</keyword>
<dbReference type="InterPro" id="IPR051553">
    <property type="entry name" value="Ran_GTPase-activating"/>
</dbReference>
<evidence type="ECO:0000313" key="2">
    <source>
        <dbReference type="EMBL" id="AKF09386.1"/>
    </source>
</evidence>